<keyword evidence="1" id="KW-0472">Membrane</keyword>
<keyword evidence="1" id="KW-0812">Transmembrane</keyword>
<dbReference type="EMBL" id="CP113864">
    <property type="protein sequence ID" value="WAM31533.1"/>
    <property type="molecule type" value="Genomic_DNA"/>
</dbReference>
<dbReference type="PANTHER" id="PTHR37422">
    <property type="entry name" value="TEICHURONIC ACID BIOSYNTHESIS PROTEIN TUAE"/>
    <property type="match status" value="1"/>
</dbReference>
<feature type="transmembrane region" description="Helical" evidence="1">
    <location>
        <begin position="146"/>
        <end position="164"/>
    </location>
</feature>
<feature type="transmembrane region" description="Helical" evidence="1">
    <location>
        <begin position="17"/>
        <end position="36"/>
    </location>
</feature>
<evidence type="ECO:0000313" key="3">
    <source>
        <dbReference type="Proteomes" id="UP001164745"/>
    </source>
</evidence>
<feature type="transmembrane region" description="Helical" evidence="1">
    <location>
        <begin position="48"/>
        <end position="68"/>
    </location>
</feature>
<feature type="transmembrane region" description="Helical" evidence="1">
    <location>
        <begin position="251"/>
        <end position="269"/>
    </location>
</feature>
<dbReference type="PANTHER" id="PTHR37422:SF13">
    <property type="entry name" value="LIPOPOLYSACCHARIDE BIOSYNTHESIS PROTEIN PA4999-RELATED"/>
    <property type="match status" value="1"/>
</dbReference>
<gene>
    <name evidence="2" type="ORF">OTJ99_002423</name>
</gene>
<dbReference type="RefSeq" id="WP_045166059.1">
    <property type="nucleotide sequence ID" value="NZ_CP113864.1"/>
</dbReference>
<sequence length="442" mass="52339">MLQQLTKELWHEGKIKIIFSTVGTILYMCYILTGNFSRIIKLPFFPRTISLIEVSILAFVVIFFVYELTLLKKNKDLFRKLSLKDFDSVEVLLTLIFLSILVNYIIYKFNILPLLYYLRFFSLVYFAFIIYLFFNLQKSISKIEWFYTQIGLLLCIIGWIIYLIEPDTERLNNFFQQHGIYLNLDPHKFRLIGNIFDPNFFGNILVMFISITIISFLRQSLQDKKSLIQKVVLLVFFNVTLLKTISRSSILGLFLVVFFNTALIGSWSFAKKKIEIFKKLILVDTILLFTTLLDRDFYKVFDRIKSIPVDNSAHARVQSWSSALDYIGKTPLKLLIGDGYGFLNIKYGLQFIGFDSSFLNLILYCGLVGTIFFLLWLFKDIYKVYQSIRYEELDIRLHFANFCSLLLTYFIISWFNNLLFYQFWLVLFLPYYYFVIDYGRKG</sequence>
<feature type="transmembrane region" description="Helical" evidence="1">
    <location>
        <begin position="399"/>
        <end position="415"/>
    </location>
</feature>
<keyword evidence="1" id="KW-1133">Transmembrane helix</keyword>
<dbReference type="InterPro" id="IPR051533">
    <property type="entry name" value="WaaL-like"/>
</dbReference>
<reference evidence="2" key="1">
    <citation type="submission" date="2022-12" db="EMBL/GenBank/DDBJ databases">
        <authorList>
            <person name="Bing R.G."/>
            <person name="Willard D.J."/>
            <person name="Manesh M.J.H."/>
            <person name="Laemthong T."/>
            <person name="Crosby J.R."/>
            <person name="Kelly R.M."/>
        </authorList>
    </citation>
    <scope>NUCLEOTIDE SEQUENCE</scope>
    <source>
        <strain evidence="2">DSM 8991</strain>
    </source>
</reference>
<accession>A0ABY7BFF0</accession>
<protein>
    <recommendedName>
        <fullName evidence="4">O-antigen polymerase</fullName>
    </recommendedName>
</protein>
<feature type="transmembrane region" description="Helical" evidence="1">
    <location>
        <begin position="358"/>
        <end position="378"/>
    </location>
</feature>
<name>A0ABY7BFF0_9FIRM</name>
<evidence type="ECO:0000313" key="2">
    <source>
        <dbReference type="EMBL" id="WAM31533.1"/>
    </source>
</evidence>
<feature type="transmembrane region" description="Helical" evidence="1">
    <location>
        <begin position="200"/>
        <end position="218"/>
    </location>
</feature>
<dbReference type="Proteomes" id="UP001164745">
    <property type="component" value="Chromosome"/>
</dbReference>
<keyword evidence="3" id="KW-1185">Reference proteome</keyword>
<organism evidence="2 3">
    <name type="scientific">Caldicellulosiruptor naganoensis</name>
    <dbReference type="NCBI Taxonomy" id="29324"/>
    <lineage>
        <taxon>Bacteria</taxon>
        <taxon>Bacillati</taxon>
        <taxon>Bacillota</taxon>
        <taxon>Bacillota incertae sedis</taxon>
        <taxon>Caldicellulosiruptorales</taxon>
        <taxon>Caldicellulosiruptoraceae</taxon>
        <taxon>Caldicellulosiruptor</taxon>
    </lineage>
</organism>
<feature type="transmembrane region" description="Helical" evidence="1">
    <location>
        <begin position="113"/>
        <end position="134"/>
    </location>
</feature>
<feature type="transmembrane region" description="Helical" evidence="1">
    <location>
        <begin position="421"/>
        <end position="439"/>
    </location>
</feature>
<evidence type="ECO:0000256" key="1">
    <source>
        <dbReference type="SAM" id="Phobius"/>
    </source>
</evidence>
<proteinExistence type="predicted"/>
<feature type="transmembrane region" description="Helical" evidence="1">
    <location>
        <begin position="89"/>
        <end position="107"/>
    </location>
</feature>
<evidence type="ECO:0008006" key="4">
    <source>
        <dbReference type="Google" id="ProtNLM"/>
    </source>
</evidence>